<dbReference type="EnsemblFungi" id="MAPG_03474T0">
    <property type="protein sequence ID" value="MAPG_03474T0"/>
    <property type="gene ID" value="MAPG_03474"/>
</dbReference>
<dbReference type="eggNOG" id="ENOG502RNGM">
    <property type="taxonomic scope" value="Eukaryota"/>
</dbReference>
<dbReference type="EMBL" id="GL876967">
    <property type="protein sequence ID" value="KLU84432.1"/>
    <property type="molecule type" value="Genomic_DNA"/>
</dbReference>
<evidence type="ECO:0000313" key="3">
    <source>
        <dbReference type="EnsemblFungi" id="MAPG_03474T0"/>
    </source>
</evidence>
<feature type="region of interest" description="Disordered" evidence="1">
    <location>
        <begin position="65"/>
        <end position="92"/>
    </location>
</feature>
<accession>A0A0C4DU41</accession>
<reference evidence="4" key="1">
    <citation type="submission" date="2010-05" db="EMBL/GenBank/DDBJ databases">
        <title>The genome sequence of Magnaporthe poae strain ATCC 64411.</title>
        <authorList>
            <person name="Ma L.-J."/>
            <person name="Dead R."/>
            <person name="Young S."/>
            <person name="Zeng Q."/>
            <person name="Koehrsen M."/>
            <person name="Alvarado L."/>
            <person name="Berlin A."/>
            <person name="Chapman S.B."/>
            <person name="Chen Z."/>
            <person name="Freedman E."/>
            <person name="Gellesch M."/>
            <person name="Goldberg J."/>
            <person name="Griggs A."/>
            <person name="Gujja S."/>
            <person name="Heilman E.R."/>
            <person name="Heiman D."/>
            <person name="Hepburn T."/>
            <person name="Howarth C."/>
            <person name="Jen D."/>
            <person name="Larson L."/>
            <person name="Mehta T."/>
            <person name="Neiman D."/>
            <person name="Pearson M."/>
            <person name="Roberts A."/>
            <person name="Saif S."/>
            <person name="Shea T."/>
            <person name="Shenoy N."/>
            <person name="Sisk P."/>
            <person name="Stolte C."/>
            <person name="Sykes S."/>
            <person name="Walk T."/>
            <person name="White J."/>
            <person name="Yandava C."/>
            <person name="Haas B."/>
            <person name="Nusbaum C."/>
            <person name="Birren B."/>
        </authorList>
    </citation>
    <scope>NUCLEOTIDE SEQUENCE [LARGE SCALE GENOMIC DNA]</scope>
    <source>
        <strain evidence="4">ATCC 64411 / 73-15</strain>
    </source>
</reference>
<sequence length="92" mass="9478">MSGSGNTHGSGSAQGTWQSVPRTWGTQVWQGAQPAVRADDATNPMDRWVTEPSVSSPFNTIAHVRQGGSTQTALAPAPAPSTNNATSGSTKQ</sequence>
<reference evidence="2" key="2">
    <citation type="submission" date="2010-05" db="EMBL/GenBank/DDBJ databases">
        <title>The Genome Sequence of Magnaporthe poae strain ATCC 64411.</title>
        <authorList>
            <consortium name="The Broad Institute Genome Sequencing Platform"/>
            <consortium name="Broad Institute Genome Sequencing Center for Infectious Disease"/>
            <person name="Ma L.-J."/>
            <person name="Dead R."/>
            <person name="Young S."/>
            <person name="Zeng Q."/>
            <person name="Koehrsen M."/>
            <person name="Alvarado L."/>
            <person name="Berlin A."/>
            <person name="Chapman S.B."/>
            <person name="Chen Z."/>
            <person name="Freedman E."/>
            <person name="Gellesch M."/>
            <person name="Goldberg J."/>
            <person name="Griggs A."/>
            <person name="Gujja S."/>
            <person name="Heilman E.R."/>
            <person name="Heiman D."/>
            <person name="Hepburn T."/>
            <person name="Howarth C."/>
            <person name="Jen D."/>
            <person name="Larson L."/>
            <person name="Mehta T."/>
            <person name="Neiman D."/>
            <person name="Pearson M."/>
            <person name="Roberts A."/>
            <person name="Saif S."/>
            <person name="Shea T."/>
            <person name="Shenoy N."/>
            <person name="Sisk P."/>
            <person name="Stolte C."/>
            <person name="Sykes S."/>
            <person name="Walk T."/>
            <person name="White J."/>
            <person name="Yandava C."/>
            <person name="Haas B."/>
            <person name="Nusbaum C."/>
            <person name="Birren B."/>
        </authorList>
    </citation>
    <scope>NUCLEOTIDE SEQUENCE</scope>
    <source>
        <strain evidence="2">ATCC 64411</strain>
    </source>
</reference>
<feature type="compositionally biased region" description="Low complexity" evidence="1">
    <location>
        <begin position="69"/>
        <end position="92"/>
    </location>
</feature>
<keyword evidence="4" id="KW-1185">Reference proteome</keyword>
<evidence type="ECO:0000256" key="1">
    <source>
        <dbReference type="SAM" id="MobiDB-lite"/>
    </source>
</evidence>
<evidence type="ECO:0000313" key="4">
    <source>
        <dbReference type="Proteomes" id="UP000011715"/>
    </source>
</evidence>
<proteinExistence type="predicted"/>
<dbReference type="AlphaFoldDB" id="A0A0C4DU41"/>
<dbReference type="VEuPathDB" id="FungiDB:MAPG_03474"/>
<name>A0A0C4DU41_MAGP6</name>
<feature type="region of interest" description="Disordered" evidence="1">
    <location>
        <begin position="1"/>
        <end position="23"/>
    </location>
</feature>
<reference evidence="3" key="5">
    <citation type="submission" date="2015-06" db="UniProtKB">
        <authorList>
            <consortium name="EnsemblFungi"/>
        </authorList>
    </citation>
    <scope>IDENTIFICATION</scope>
    <source>
        <strain evidence="3">ATCC 64411</strain>
    </source>
</reference>
<gene>
    <name evidence="2" type="ORF">MAPG_03474</name>
</gene>
<dbReference type="EMBL" id="ADBL01000829">
    <property type="status" value="NOT_ANNOTATED_CDS"/>
    <property type="molecule type" value="Genomic_DNA"/>
</dbReference>
<evidence type="ECO:0000313" key="2">
    <source>
        <dbReference type="EMBL" id="KLU84432.1"/>
    </source>
</evidence>
<reference evidence="2" key="3">
    <citation type="submission" date="2011-03" db="EMBL/GenBank/DDBJ databases">
        <title>Annotation of Magnaporthe poae ATCC 64411.</title>
        <authorList>
            <person name="Ma L.-J."/>
            <person name="Dead R."/>
            <person name="Young S.K."/>
            <person name="Zeng Q."/>
            <person name="Gargeya S."/>
            <person name="Fitzgerald M."/>
            <person name="Haas B."/>
            <person name="Abouelleil A."/>
            <person name="Alvarado L."/>
            <person name="Arachchi H.M."/>
            <person name="Berlin A."/>
            <person name="Brown A."/>
            <person name="Chapman S.B."/>
            <person name="Chen Z."/>
            <person name="Dunbar C."/>
            <person name="Freedman E."/>
            <person name="Gearin G."/>
            <person name="Gellesch M."/>
            <person name="Goldberg J."/>
            <person name="Griggs A."/>
            <person name="Gujja S."/>
            <person name="Heiman D."/>
            <person name="Howarth C."/>
            <person name="Larson L."/>
            <person name="Lui A."/>
            <person name="MacDonald P.J.P."/>
            <person name="Mehta T."/>
            <person name="Montmayeur A."/>
            <person name="Murphy C."/>
            <person name="Neiman D."/>
            <person name="Pearson M."/>
            <person name="Priest M."/>
            <person name="Roberts A."/>
            <person name="Saif S."/>
            <person name="Shea T."/>
            <person name="Shenoy N."/>
            <person name="Sisk P."/>
            <person name="Stolte C."/>
            <person name="Sykes S."/>
            <person name="Yandava C."/>
            <person name="Wortman J."/>
            <person name="Nusbaum C."/>
            <person name="Birren B."/>
        </authorList>
    </citation>
    <scope>NUCLEOTIDE SEQUENCE</scope>
    <source>
        <strain evidence="2">ATCC 64411</strain>
    </source>
</reference>
<reference evidence="3" key="4">
    <citation type="journal article" date="2015" name="G3 (Bethesda)">
        <title>Genome sequences of three phytopathogenic species of the Magnaporthaceae family of fungi.</title>
        <authorList>
            <person name="Okagaki L.H."/>
            <person name="Nunes C.C."/>
            <person name="Sailsbery J."/>
            <person name="Clay B."/>
            <person name="Brown D."/>
            <person name="John T."/>
            <person name="Oh Y."/>
            <person name="Young N."/>
            <person name="Fitzgerald M."/>
            <person name="Haas B.J."/>
            <person name="Zeng Q."/>
            <person name="Young S."/>
            <person name="Adiconis X."/>
            <person name="Fan L."/>
            <person name="Levin J.Z."/>
            <person name="Mitchell T.K."/>
            <person name="Okubara P.A."/>
            <person name="Farman M.L."/>
            <person name="Kohn L.M."/>
            <person name="Birren B."/>
            <person name="Ma L.-J."/>
            <person name="Dean R.A."/>
        </authorList>
    </citation>
    <scope>NUCLEOTIDE SEQUENCE</scope>
    <source>
        <strain evidence="3">ATCC 64411 / 73-15</strain>
    </source>
</reference>
<dbReference type="Proteomes" id="UP000011715">
    <property type="component" value="Unassembled WGS sequence"/>
</dbReference>
<protein>
    <submittedName>
        <fullName evidence="2 3">Uncharacterized protein</fullName>
    </submittedName>
</protein>
<organism evidence="3 4">
    <name type="scientific">Magnaporthiopsis poae (strain ATCC 64411 / 73-15)</name>
    <name type="common">Kentucky bluegrass fungus</name>
    <name type="synonym">Magnaporthe poae</name>
    <dbReference type="NCBI Taxonomy" id="644358"/>
    <lineage>
        <taxon>Eukaryota</taxon>
        <taxon>Fungi</taxon>
        <taxon>Dikarya</taxon>
        <taxon>Ascomycota</taxon>
        <taxon>Pezizomycotina</taxon>
        <taxon>Sordariomycetes</taxon>
        <taxon>Sordariomycetidae</taxon>
        <taxon>Magnaporthales</taxon>
        <taxon>Magnaporthaceae</taxon>
        <taxon>Magnaporthiopsis</taxon>
    </lineage>
</organism>